<evidence type="ECO:0000256" key="3">
    <source>
        <dbReference type="ARBA" id="ARBA00022968"/>
    </source>
</evidence>
<comment type="subcellular location">
    <subcellularLocation>
        <location evidence="1">Membrane</location>
        <topology evidence="1">Single-pass type II membrane protein</topology>
    </subcellularLocation>
</comment>
<keyword evidence="5 8" id="KW-0472">Membrane</keyword>
<dbReference type="PANTHER" id="PTHR12270">
    <property type="entry name" value="GLYCOSYLTRANSFERASE-RELATED"/>
    <property type="match status" value="1"/>
</dbReference>
<keyword evidence="4 8" id="KW-1133">Transmembrane helix</keyword>
<keyword evidence="3" id="KW-0735">Signal-anchor</keyword>
<evidence type="ECO:0000256" key="5">
    <source>
        <dbReference type="ARBA" id="ARBA00023136"/>
    </source>
</evidence>
<feature type="compositionally biased region" description="Basic and acidic residues" evidence="7">
    <location>
        <begin position="97"/>
        <end position="109"/>
    </location>
</feature>
<evidence type="ECO:0000256" key="8">
    <source>
        <dbReference type="SAM" id="Phobius"/>
    </source>
</evidence>
<evidence type="ECO:0000313" key="10">
    <source>
        <dbReference type="Proteomes" id="UP000078348"/>
    </source>
</evidence>
<feature type="transmembrane region" description="Helical" evidence="8">
    <location>
        <begin position="6"/>
        <end position="24"/>
    </location>
</feature>
<dbReference type="GO" id="GO:0016020">
    <property type="term" value="C:membrane"/>
    <property type="evidence" value="ECO:0007669"/>
    <property type="project" value="UniProtKB-SubCell"/>
</dbReference>
<accession>A0A196SGN5</accession>
<keyword evidence="6" id="KW-0325">Glycoprotein</keyword>
<evidence type="ECO:0000256" key="2">
    <source>
        <dbReference type="ARBA" id="ARBA00022692"/>
    </source>
</evidence>
<dbReference type="PANTHER" id="PTHR12270:SF52">
    <property type="entry name" value="GLYCOSYLTRANSFERASE-LIKE PROTEIN GNT13-RELATED"/>
    <property type="match status" value="1"/>
</dbReference>
<protein>
    <submittedName>
        <fullName evidence="9">Glycosyltransferase-like protein LARGE2</fullName>
    </submittedName>
</protein>
<dbReference type="InterPro" id="IPR051292">
    <property type="entry name" value="Xyl/GlcA_transferase"/>
</dbReference>
<proteinExistence type="predicted"/>
<evidence type="ECO:0000256" key="6">
    <source>
        <dbReference type="ARBA" id="ARBA00023180"/>
    </source>
</evidence>
<name>A0A196SGN5_BLAHN</name>
<dbReference type="AlphaFoldDB" id="A0A196SGN5"/>
<sequence>MATSPFIRVLFPVVFFLSFVFLLHTPKNDDACSRDLNGCTKSVYHDVIVARRSSLDSPSEAKTEDRSLSSAGTKPSDALSSTQQPEKLYSPSPLREQLLRTENDVKPSEETEAPTIPVRTTAAPTLAPSRPMTTRELLLESDRLCQNAKNPTACYDDFYEAHSLYQQQAKQKPRAYLYNEKRIYHGMVPPKPVVSGACDSVKEMMSFFKQKKEQLFVPCSDSRPFSHCQEFFLMQYSGRRGLCSSFASKPFQHEQNFTGVTLVNQLLNRVDRFPYLLARWHGPISTVMFVSETEVEKAFEFIFRHRKYPITFTLYIVHNMGVNPYFFAGTKRVYFNKGLYPYNVLRNIGIESISTTHYLLVDIDVFPSTNLYDSFMRQADLLSDPSNVVLFQLFQYTNAPANQCKTYKCNYQLWNIIPTDKAGLIPFIQNKRMMKHFNVFQDVVDLQVFVNDRTTEVRPLAISNEKEPYGVFRRSVMTPFFHPYYINYGYNKVFFYRQLAQEKRFHFYVLQQAFAVDIPHPREARRSFFVQNKRNIMTDLYHAMTK</sequence>
<reference evidence="9 10" key="1">
    <citation type="submission" date="2016-05" db="EMBL/GenBank/DDBJ databases">
        <title>Nuclear genome of Blastocystis sp. subtype 1 NandII.</title>
        <authorList>
            <person name="Gentekaki E."/>
            <person name="Curtis B."/>
            <person name="Stairs C."/>
            <person name="Eme L."/>
            <person name="Herman E."/>
            <person name="Klimes V."/>
            <person name="Arias M.C."/>
            <person name="Elias M."/>
            <person name="Hilliou F."/>
            <person name="Klute M."/>
            <person name="Malik S.-B."/>
            <person name="Pightling A."/>
            <person name="Rachubinski R."/>
            <person name="Salas D."/>
            <person name="Schlacht A."/>
            <person name="Suga H."/>
            <person name="Archibald J."/>
            <person name="Ball S.G."/>
            <person name="Clark G."/>
            <person name="Dacks J."/>
            <person name="Van Der Giezen M."/>
            <person name="Tsaousis A."/>
            <person name="Roger A."/>
        </authorList>
    </citation>
    <scope>NUCLEOTIDE SEQUENCE [LARGE SCALE GENOMIC DNA]</scope>
    <source>
        <strain evidence="10">ATCC 50177 / NandII</strain>
    </source>
</reference>
<evidence type="ECO:0000256" key="4">
    <source>
        <dbReference type="ARBA" id="ARBA00022989"/>
    </source>
</evidence>
<dbReference type="EMBL" id="LXWW01000096">
    <property type="protein sequence ID" value="OAO16183.1"/>
    <property type="molecule type" value="Genomic_DNA"/>
</dbReference>
<dbReference type="Pfam" id="PF13896">
    <property type="entry name" value="Glyco_transf_49"/>
    <property type="match status" value="1"/>
</dbReference>
<gene>
    <name evidence="9" type="ORF">AV274_2126</name>
</gene>
<dbReference type="GO" id="GO:0015020">
    <property type="term" value="F:glucuronosyltransferase activity"/>
    <property type="evidence" value="ECO:0007669"/>
    <property type="project" value="TreeGrafter"/>
</dbReference>
<dbReference type="OrthoDB" id="205012at2759"/>
<dbReference type="GO" id="GO:0042285">
    <property type="term" value="F:xylosyltransferase activity"/>
    <property type="evidence" value="ECO:0007669"/>
    <property type="project" value="TreeGrafter"/>
</dbReference>
<keyword evidence="2 8" id="KW-0812">Transmembrane</keyword>
<evidence type="ECO:0000256" key="1">
    <source>
        <dbReference type="ARBA" id="ARBA00004606"/>
    </source>
</evidence>
<dbReference type="Proteomes" id="UP000078348">
    <property type="component" value="Unassembled WGS sequence"/>
</dbReference>
<keyword evidence="10" id="KW-1185">Reference proteome</keyword>
<keyword evidence="9" id="KW-0808">Transferase</keyword>
<comment type="caution">
    <text evidence="9">The sequence shown here is derived from an EMBL/GenBank/DDBJ whole genome shotgun (WGS) entry which is preliminary data.</text>
</comment>
<feature type="region of interest" description="Disordered" evidence="7">
    <location>
        <begin position="54"/>
        <end position="127"/>
    </location>
</feature>
<dbReference type="GO" id="GO:0035269">
    <property type="term" value="P:protein O-linked glycosylation via mannose"/>
    <property type="evidence" value="ECO:0007669"/>
    <property type="project" value="TreeGrafter"/>
</dbReference>
<evidence type="ECO:0000313" key="9">
    <source>
        <dbReference type="EMBL" id="OAO16183.1"/>
    </source>
</evidence>
<feature type="compositionally biased region" description="Polar residues" evidence="7">
    <location>
        <begin position="68"/>
        <end position="85"/>
    </location>
</feature>
<evidence type="ECO:0000256" key="7">
    <source>
        <dbReference type="SAM" id="MobiDB-lite"/>
    </source>
</evidence>
<organism evidence="9 10">
    <name type="scientific">Blastocystis sp. subtype 1 (strain ATCC 50177 / NandII)</name>
    <dbReference type="NCBI Taxonomy" id="478820"/>
    <lineage>
        <taxon>Eukaryota</taxon>
        <taxon>Sar</taxon>
        <taxon>Stramenopiles</taxon>
        <taxon>Bigyra</taxon>
        <taxon>Opalozoa</taxon>
        <taxon>Opalinata</taxon>
        <taxon>Blastocystidae</taxon>
        <taxon>Blastocystis</taxon>
    </lineage>
</organism>